<feature type="transmembrane region" description="Helical" evidence="6">
    <location>
        <begin position="44"/>
        <end position="65"/>
    </location>
</feature>
<dbReference type="SUPFAM" id="SSF103473">
    <property type="entry name" value="MFS general substrate transporter"/>
    <property type="match status" value="1"/>
</dbReference>
<dbReference type="EMBL" id="CAWVOH010000002">
    <property type="protein sequence ID" value="CAK8054473.1"/>
    <property type="molecule type" value="Genomic_DNA"/>
</dbReference>
<evidence type="ECO:0000256" key="3">
    <source>
        <dbReference type="ARBA" id="ARBA00022692"/>
    </source>
</evidence>
<accession>A0ABP0EQB2</accession>
<feature type="transmembrane region" description="Helical" evidence="6">
    <location>
        <begin position="12"/>
        <end position="32"/>
    </location>
</feature>
<evidence type="ECO:0000256" key="4">
    <source>
        <dbReference type="ARBA" id="ARBA00022989"/>
    </source>
</evidence>
<keyword evidence="3 6" id="KW-0812">Transmembrane</keyword>
<sequence length="110" mass="12017">MQDKQQGLPKRSLKYLIYLSFGLFGTQMAFGLESSQLGRLFQTIGAAPEVLGMIFIIPPLTGMLVQPLVGKYSDQTWLPKLGGRRMPYLIIGSILTVLSLVVLPNSGSFG</sequence>
<keyword evidence="5 6" id="KW-0472">Membrane</keyword>
<keyword evidence="2" id="KW-0813">Transport</keyword>
<dbReference type="PANTHER" id="PTHR19432">
    <property type="entry name" value="SUGAR TRANSPORTER"/>
    <property type="match status" value="1"/>
</dbReference>
<comment type="caution">
    <text evidence="7">The sequence shown here is derived from an EMBL/GenBank/DDBJ whole genome shotgun (WGS) entry which is preliminary data.</text>
</comment>
<reference evidence="7 8" key="1">
    <citation type="submission" date="2024-01" db="EMBL/GenBank/DDBJ databases">
        <authorList>
            <person name="Botero Cardona J."/>
        </authorList>
    </citation>
    <scope>NUCLEOTIDE SEQUENCE [LARGE SCALE GENOMIC DNA]</scope>
    <source>
        <strain evidence="7 8">LMG 33000</strain>
    </source>
</reference>
<keyword evidence="8" id="KW-1185">Reference proteome</keyword>
<evidence type="ECO:0000313" key="8">
    <source>
        <dbReference type="Proteomes" id="UP001314241"/>
    </source>
</evidence>
<evidence type="ECO:0000256" key="1">
    <source>
        <dbReference type="ARBA" id="ARBA00004141"/>
    </source>
</evidence>
<organism evidence="7 8">
    <name type="scientific">Eupransor demetentiae</name>
    <dbReference type="NCBI Taxonomy" id="3109584"/>
    <lineage>
        <taxon>Bacteria</taxon>
        <taxon>Bacillati</taxon>
        <taxon>Bacillota</taxon>
        <taxon>Bacilli</taxon>
        <taxon>Lactobacillales</taxon>
        <taxon>Lactobacillaceae</taxon>
        <taxon>Eupransor</taxon>
    </lineage>
</organism>
<evidence type="ECO:0000256" key="6">
    <source>
        <dbReference type="SAM" id="Phobius"/>
    </source>
</evidence>
<proteinExistence type="predicted"/>
<evidence type="ECO:0000313" key="7">
    <source>
        <dbReference type="EMBL" id="CAK8054473.1"/>
    </source>
</evidence>
<dbReference type="InterPro" id="IPR036259">
    <property type="entry name" value="MFS_trans_sf"/>
</dbReference>
<evidence type="ECO:0000256" key="2">
    <source>
        <dbReference type="ARBA" id="ARBA00022448"/>
    </source>
</evidence>
<keyword evidence="4 6" id="KW-1133">Transmembrane helix</keyword>
<dbReference type="Gene3D" id="1.20.1250.20">
    <property type="entry name" value="MFS general substrate transporter like domains"/>
    <property type="match status" value="1"/>
</dbReference>
<gene>
    <name evidence="7" type="ORF">R54876_GBNLAHCA_01042</name>
</gene>
<dbReference type="Proteomes" id="UP001314241">
    <property type="component" value="Unassembled WGS sequence"/>
</dbReference>
<feature type="transmembrane region" description="Helical" evidence="6">
    <location>
        <begin position="86"/>
        <end position="104"/>
    </location>
</feature>
<comment type="subcellular location">
    <subcellularLocation>
        <location evidence="1">Membrane</location>
        <topology evidence="1">Multi-pass membrane protein</topology>
    </subcellularLocation>
</comment>
<dbReference type="PANTHER" id="PTHR19432:SF35">
    <property type="entry name" value="SOLUTE CARRIER FAMILY 45 MEMBER 3 ISOFORM X1"/>
    <property type="match status" value="1"/>
</dbReference>
<protein>
    <submittedName>
        <fullName evidence="7">Na+/melibiose symporter or related transporter (MelB)</fullName>
    </submittedName>
</protein>
<evidence type="ECO:0000256" key="5">
    <source>
        <dbReference type="ARBA" id="ARBA00023136"/>
    </source>
</evidence>
<name>A0ABP0EQB2_9LACO</name>